<reference evidence="2" key="1">
    <citation type="journal article" date="2013" name="Nature">
        <title>Pan genome of the phytoplankton Emiliania underpins its global distribution.</title>
        <authorList>
            <person name="Read B.A."/>
            <person name="Kegel J."/>
            <person name="Klute M.J."/>
            <person name="Kuo A."/>
            <person name="Lefebvre S.C."/>
            <person name="Maumus F."/>
            <person name="Mayer C."/>
            <person name="Miller J."/>
            <person name="Monier A."/>
            <person name="Salamov A."/>
            <person name="Young J."/>
            <person name="Aguilar M."/>
            <person name="Claverie J.M."/>
            <person name="Frickenhaus S."/>
            <person name="Gonzalez K."/>
            <person name="Herman E.K."/>
            <person name="Lin Y.C."/>
            <person name="Napier J."/>
            <person name="Ogata H."/>
            <person name="Sarno A.F."/>
            <person name="Shmutz J."/>
            <person name="Schroeder D."/>
            <person name="de Vargas C."/>
            <person name="Verret F."/>
            <person name="von Dassow P."/>
            <person name="Valentin K."/>
            <person name="Van de Peer Y."/>
            <person name="Wheeler G."/>
            <person name="Dacks J.B."/>
            <person name="Delwiche C.F."/>
            <person name="Dyhrman S.T."/>
            <person name="Glockner G."/>
            <person name="John U."/>
            <person name="Richards T."/>
            <person name="Worden A.Z."/>
            <person name="Zhang X."/>
            <person name="Grigoriev I.V."/>
            <person name="Allen A.E."/>
            <person name="Bidle K."/>
            <person name="Borodovsky M."/>
            <person name="Bowler C."/>
            <person name="Brownlee C."/>
            <person name="Cock J.M."/>
            <person name="Elias M."/>
            <person name="Gladyshev V.N."/>
            <person name="Groth M."/>
            <person name="Guda C."/>
            <person name="Hadaegh A."/>
            <person name="Iglesias-Rodriguez M.D."/>
            <person name="Jenkins J."/>
            <person name="Jones B.M."/>
            <person name="Lawson T."/>
            <person name="Leese F."/>
            <person name="Lindquist E."/>
            <person name="Lobanov A."/>
            <person name="Lomsadze A."/>
            <person name="Malik S.B."/>
            <person name="Marsh M.E."/>
            <person name="Mackinder L."/>
            <person name="Mock T."/>
            <person name="Mueller-Roeber B."/>
            <person name="Pagarete A."/>
            <person name="Parker M."/>
            <person name="Probert I."/>
            <person name="Quesneville H."/>
            <person name="Raines C."/>
            <person name="Rensing S.A."/>
            <person name="Riano-Pachon D.M."/>
            <person name="Richier S."/>
            <person name="Rokitta S."/>
            <person name="Shiraiwa Y."/>
            <person name="Soanes D.M."/>
            <person name="van der Giezen M."/>
            <person name="Wahlund T.M."/>
            <person name="Williams B."/>
            <person name="Wilson W."/>
            <person name="Wolfe G."/>
            <person name="Wurch L.L."/>
        </authorList>
    </citation>
    <scope>NUCLEOTIDE SEQUENCE</scope>
</reference>
<accession>A0A0D3J4D8</accession>
<name>A0A0D3J4D8_EMIH1</name>
<dbReference type="GeneID" id="19046374"/>
<proteinExistence type="predicted"/>
<sequence length="95" mass="10130">MQKIGQGRDASKGGTNGGLGFCISAASMGQGGECAVERLRLDATARLAGHAVVEKGTHVEILGSQRRVRVDAVEYDGYPDAERLLSLEEETWLGR</sequence>
<dbReference type="EnsemblProtists" id="EOD18373">
    <property type="protein sequence ID" value="EOD18373"/>
    <property type="gene ID" value="EMIHUDRAFT_196590"/>
</dbReference>
<organism evidence="1 2">
    <name type="scientific">Emiliania huxleyi (strain CCMP1516)</name>
    <dbReference type="NCBI Taxonomy" id="280463"/>
    <lineage>
        <taxon>Eukaryota</taxon>
        <taxon>Haptista</taxon>
        <taxon>Haptophyta</taxon>
        <taxon>Prymnesiophyceae</taxon>
        <taxon>Isochrysidales</taxon>
        <taxon>Noelaerhabdaceae</taxon>
        <taxon>Emiliania</taxon>
    </lineage>
</organism>
<dbReference type="Proteomes" id="UP000013827">
    <property type="component" value="Unassembled WGS sequence"/>
</dbReference>
<dbReference type="RefSeq" id="XP_005770802.1">
    <property type="nucleotide sequence ID" value="XM_005770745.1"/>
</dbReference>
<dbReference type="PaxDb" id="2903-EOD18373"/>
<reference evidence="1" key="2">
    <citation type="submission" date="2024-10" db="UniProtKB">
        <authorList>
            <consortium name="EnsemblProtists"/>
        </authorList>
    </citation>
    <scope>IDENTIFICATION</scope>
</reference>
<keyword evidence="2" id="KW-1185">Reference proteome</keyword>
<evidence type="ECO:0000313" key="1">
    <source>
        <dbReference type="EnsemblProtists" id="EOD18373"/>
    </source>
</evidence>
<evidence type="ECO:0000313" key="2">
    <source>
        <dbReference type="Proteomes" id="UP000013827"/>
    </source>
</evidence>
<protein>
    <submittedName>
        <fullName evidence="1">Uncharacterized protein</fullName>
    </submittedName>
</protein>
<dbReference type="KEGG" id="ehx:EMIHUDRAFT_196590"/>
<dbReference type="AlphaFoldDB" id="A0A0D3J4D8"/>
<dbReference type="HOGENOM" id="CLU_2377185_0_0_1"/>